<comment type="catalytic activity">
    <reaction evidence="9">
        <text>N-(5Z,8Z,11Z,14Z-eicosatetraenoyl)-1-(9Z-octadecenoyl)-sn-glycero-3-phosphoethanolamine + H2O = N-(5Z,8Z,11Z,14Z-eicosatetraenoyl)-ethanolamine + 1-(9Z-octadecenoyl)-sn-glycero-3-phosphate + H(+)</text>
        <dbReference type="Rhea" id="RHEA:45544"/>
        <dbReference type="ChEBI" id="CHEBI:2700"/>
        <dbReference type="ChEBI" id="CHEBI:15377"/>
        <dbReference type="ChEBI" id="CHEBI:15378"/>
        <dbReference type="ChEBI" id="CHEBI:74544"/>
        <dbReference type="ChEBI" id="CHEBI:85223"/>
    </reaction>
    <physiologicalReaction direction="left-to-right" evidence="9">
        <dbReference type="Rhea" id="RHEA:45545"/>
    </physiologicalReaction>
</comment>
<evidence type="ECO:0000256" key="11">
    <source>
        <dbReference type="ARBA" id="ARBA00048580"/>
    </source>
</evidence>
<dbReference type="PROSITE" id="PS50275">
    <property type="entry name" value="SAC"/>
    <property type="match status" value="1"/>
</dbReference>
<feature type="region of interest" description="Disordered" evidence="15">
    <location>
        <begin position="2325"/>
        <end position="2344"/>
    </location>
</feature>
<dbReference type="SUPFAM" id="SSF51695">
    <property type="entry name" value="PLC-like phosphodiesterases"/>
    <property type="match status" value="1"/>
</dbReference>
<keyword evidence="13" id="KW-0813">Transport</keyword>
<keyword evidence="7 13" id="KW-0472">Membrane</keyword>
<comment type="catalytic activity">
    <reaction evidence="12">
        <text>N,1-di-(9Z-octadecenoyl)-sn-glycero-3-phosphoethanolamine + H2O = N-(9Z-octadecenoyl) ethanolamine + 1-(9Z-octadecenoyl)-sn-glycero-3-phosphate + H(+)</text>
        <dbReference type="Rhea" id="RHEA:56460"/>
        <dbReference type="ChEBI" id="CHEBI:15377"/>
        <dbReference type="ChEBI" id="CHEBI:15378"/>
        <dbReference type="ChEBI" id="CHEBI:71466"/>
        <dbReference type="ChEBI" id="CHEBI:74544"/>
        <dbReference type="ChEBI" id="CHEBI:85222"/>
    </reaction>
    <physiologicalReaction direction="left-to-right" evidence="12">
        <dbReference type="Rhea" id="RHEA:56461"/>
    </physiologicalReaction>
</comment>
<evidence type="ECO:0000259" key="17">
    <source>
        <dbReference type="PROSITE" id="PS50275"/>
    </source>
</evidence>
<evidence type="ECO:0000313" key="20">
    <source>
        <dbReference type="WBParaSite" id="maker-uti_cns_0008397-snap-gene-0.2-mRNA-1"/>
    </source>
</evidence>
<feature type="region of interest" description="Disordered" evidence="15">
    <location>
        <begin position="891"/>
        <end position="929"/>
    </location>
</feature>
<dbReference type="InterPro" id="IPR036734">
    <property type="entry name" value="Neur_chan_lig-bd_sf"/>
</dbReference>
<feature type="coiled-coil region" evidence="14">
    <location>
        <begin position="1657"/>
        <end position="1684"/>
    </location>
</feature>
<feature type="compositionally biased region" description="Basic residues" evidence="15">
    <location>
        <begin position="903"/>
        <end position="912"/>
    </location>
</feature>
<dbReference type="PANTHER" id="PTHR42758:SF2">
    <property type="entry name" value="PHOSPHATIDYLGLYCEROL PHOSPHOLIPASE C"/>
    <property type="match status" value="1"/>
</dbReference>
<keyword evidence="3 13" id="KW-0812">Transmembrane</keyword>
<feature type="compositionally biased region" description="Basic and acidic residues" evidence="15">
    <location>
        <begin position="1090"/>
        <end position="1103"/>
    </location>
</feature>
<reference evidence="20" key="1">
    <citation type="submission" date="2016-11" db="UniProtKB">
        <authorList>
            <consortium name="WormBaseParasite"/>
        </authorList>
    </citation>
    <scope>IDENTIFICATION</scope>
</reference>
<evidence type="ECO:0000256" key="12">
    <source>
        <dbReference type="ARBA" id="ARBA00048947"/>
    </source>
</evidence>
<dbReference type="InterPro" id="IPR052271">
    <property type="entry name" value="GDPD-Related"/>
</dbReference>
<feature type="compositionally biased region" description="Polar residues" evidence="15">
    <location>
        <begin position="891"/>
        <end position="900"/>
    </location>
</feature>
<evidence type="ECO:0000259" key="16">
    <source>
        <dbReference type="PROSITE" id="PS50175"/>
    </source>
</evidence>
<evidence type="ECO:0000256" key="9">
    <source>
        <dbReference type="ARBA" id="ARBA00047392"/>
    </source>
</evidence>
<feature type="transmembrane region" description="Helical" evidence="13">
    <location>
        <begin position="215"/>
        <end position="234"/>
    </location>
</feature>
<comment type="similarity">
    <text evidence="2">Belongs to the glycerophosphoryl diester phosphodiesterase family.</text>
</comment>
<feature type="transmembrane region" description="Helical" evidence="13">
    <location>
        <begin position="185"/>
        <end position="208"/>
    </location>
</feature>
<evidence type="ECO:0000256" key="13">
    <source>
        <dbReference type="RuleBase" id="RU000687"/>
    </source>
</evidence>
<organism evidence="19 20">
    <name type="scientific">Macrostomum lignano</name>
    <dbReference type="NCBI Taxonomy" id="282301"/>
    <lineage>
        <taxon>Eukaryota</taxon>
        <taxon>Metazoa</taxon>
        <taxon>Spiralia</taxon>
        <taxon>Lophotrochozoa</taxon>
        <taxon>Platyhelminthes</taxon>
        <taxon>Rhabditophora</taxon>
        <taxon>Macrostomorpha</taxon>
        <taxon>Macrostomida</taxon>
        <taxon>Macrostomidae</taxon>
        <taxon>Macrostomum</taxon>
    </lineage>
</organism>
<feature type="domain" description="Peptidase A2" evidence="16">
    <location>
        <begin position="946"/>
        <end position="1024"/>
    </location>
</feature>
<dbReference type="SUPFAM" id="SSF63712">
    <property type="entry name" value="Nicotinic receptor ligand binding domain-like"/>
    <property type="match status" value="1"/>
</dbReference>
<dbReference type="InterPro" id="IPR021109">
    <property type="entry name" value="Peptidase_aspartic_dom_sf"/>
</dbReference>
<feature type="compositionally biased region" description="Basic and acidic residues" evidence="15">
    <location>
        <begin position="914"/>
        <end position="926"/>
    </location>
</feature>
<evidence type="ECO:0000256" key="10">
    <source>
        <dbReference type="ARBA" id="ARBA00047538"/>
    </source>
</evidence>
<keyword evidence="4" id="KW-0378">Hydrolase</keyword>
<dbReference type="GO" id="GO:0046475">
    <property type="term" value="P:glycerophospholipid catabolic process"/>
    <property type="evidence" value="ECO:0007669"/>
    <property type="project" value="TreeGrafter"/>
</dbReference>
<dbReference type="GO" id="GO:0006508">
    <property type="term" value="P:proteolysis"/>
    <property type="evidence" value="ECO:0007669"/>
    <property type="project" value="InterPro"/>
</dbReference>
<feature type="transmembrane region" description="Helical" evidence="13">
    <location>
        <begin position="303"/>
        <end position="321"/>
    </location>
</feature>
<keyword evidence="13" id="KW-0407">Ion channel</keyword>
<keyword evidence="19" id="KW-1185">Reference proteome</keyword>
<dbReference type="Pfam" id="PF02931">
    <property type="entry name" value="Neur_chan_LBD"/>
    <property type="match status" value="1"/>
</dbReference>
<comment type="subcellular location">
    <subcellularLocation>
        <location evidence="1">Membrane</location>
        <topology evidence="1">Multi-pass membrane protein</topology>
    </subcellularLocation>
</comment>
<comment type="catalytic activity">
    <reaction evidence="10">
        <text>N-hexadecanoyl-1-(9Z-octadecenoyl)-sn-glycero-3-phosphoethanolamine + H2O = N-hexadecanoylethanolamine + 1-(9Z-octadecenoyl)-sn-glycero-3-phosphate + H(+)</text>
        <dbReference type="Rhea" id="RHEA:53168"/>
        <dbReference type="ChEBI" id="CHEBI:15377"/>
        <dbReference type="ChEBI" id="CHEBI:15378"/>
        <dbReference type="ChEBI" id="CHEBI:71464"/>
        <dbReference type="ChEBI" id="CHEBI:74544"/>
        <dbReference type="ChEBI" id="CHEBI:85217"/>
    </reaction>
    <physiologicalReaction direction="left-to-right" evidence="10">
        <dbReference type="Rhea" id="RHEA:53169"/>
    </physiologicalReaction>
</comment>
<proteinExistence type="inferred from homology"/>
<feature type="region of interest" description="Disordered" evidence="15">
    <location>
        <begin position="1090"/>
        <end position="1193"/>
    </location>
</feature>
<feature type="transmembrane region" description="Helical" evidence="13">
    <location>
        <begin position="279"/>
        <end position="297"/>
    </location>
</feature>
<feature type="region of interest" description="Disordered" evidence="15">
    <location>
        <begin position="1817"/>
        <end position="1856"/>
    </location>
</feature>
<evidence type="ECO:0000256" key="3">
    <source>
        <dbReference type="ARBA" id="ARBA00022692"/>
    </source>
</evidence>
<name>A0A1I8HXK8_9PLAT</name>
<dbReference type="InterPro" id="IPR017946">
    <property type="entry name" value="PLC-like_Pdiesterase_TIM-brl"/>
</dbReference>
<dbReference type="Gene3D" id="1.20.58.390">
    <property type="entry name" value="Neurotransmitter-gated ion-channel transmembrane domain"/>
    <property type="match status" value="1"/>
</dbReference>
<evidence type="ECO:0000256" key="5">
    <source>
        <dbReference type="ARBA" id="ARBA00022989"/>
    </source>
</evidence>
<dbReference type="Pfam" id="PF13975">
    <property type="entry name" value="gag-asp_proteas"/>
    <property type="match status" value="1"/>
</dbReference>
<evidence type="ECO:0000313" key="19">
    <source>
        <dbReference type="Proteomes" id="UP000095280"/>
    </source>
</evidence>
<dbReference type="PROSITE" id="PS50175">
    <property type="entry name" value="ASP_PROT_RETROV"/>
    <property type="match status" value="1"/>
</dbReference>
<keyword evidence="13" id="KW-0406">Ion transport</keyword>
<dbReference type="SUPFAM" id="SSF50630">
    <property type="entry name" value="Acid proteases"/>
    <property type="match status" value="1"/>
</dbReference>
<feature type="domain" description="GP-PDE" evidence="18">
    <location>
        <begin position="335"/>
        <end position="576"/>
    </location>
</feature>
<dbReference type="Pfam" id="PF03009">
    <property type="entry name" value="GDPD"/>
    <property type="match status" value="1"/>
</dbReference>
<feature type="compositionally biased region" description="Polar residues" evidence="15">
    <location>
        <begin position="1104"/>
        <end position="1121"/>
    </location>
</feature>
<dbReference type="GO" id="GO:0016791">
    <property type="term" value="F:phosphatase activity"/>
    <property type="evidence" value="ECO:0007669"/>
    <property type="project" value="InterPro"/>
</dbReference>
<feature type="compositionally biased region" description="Basic and acidic residues" evidence="15">
    <location>
        <begin position="1817"/>
        <end position="1828"/>
    </location>
</feature>
<dbReference type="PROSITE" id="PS51704">
    <property type="entry name" value="GP_PDE"/>
    <property type="match status" value="1"/>
</dbReference>
<dbReference type="InterPro" id="IPR006201">
    <property type="entry name" value="Neur_channel"/>
</dbReference>
<dbReference type="PROSITE" id="PS00236">
    <property type="entry name" value="NEUROTR_ION_CHANNEL"/>
    <property type="match status" value="1"/>
</dbReference>
<accession>A0A1I8HXK8</accession>
<dbReference type="InterPro" id="IPR001995">
    <property type="entry name" value="Peptidase_A2_cat"/>
</dbReference>
<dbReference type="InterPro" id="IPR006202">
    <property type="entry name" value="Neur_chan_lig-bd"/>
</dbReference>
<evidence type="ECO:0000256" key="6">
    <source>
        <dbReference type="ARBA" id="ARBA00023098"/>
    </source>
</evidence>
<dbReference type="Pfam" id="PF02383">
    <property type="entry name" value="Syja_N"/>
    <property type="match status" value="1"/>
</dbReference>
<keyword evidence="14" id="KW-0175">Coiled coil</keyword>
<comment type="similarity">
    <text evidence="13">Belongs to the ligand-gated ion channel (TC 1.A.9) family.</text>
</comment>
<dbReference type="PANTHER" id="PTHR42758">
    <property type="entry name" value="PHOSPHATIDYLGLYCEROL PHOSPHOLIPASE C"/>
    <property type="match status" value="1"/>
</dbReference>
<evidence type="ECO:0000256" key="15">
    <source>
        <dbReference type="SAM" id="MobiDB-lite"/>
    </source>
</evidence>
<dbReference type="Gene3D" id="2.40.70.10">
    <property type="entry name" value="Acid Proteases"/>
    <property type="match status" value="1"/>
</dbReference>
<evidence type="ECO:0000256" key="1">
    <source>
        <dbReference type="ARBA" id="ARBA00004141"/>
    </source>
</evidence>
<evidence type="ECO:0000256" key="2">
    <source>
        <dbReference type="ARBA" id="ARBA00007277"/>
    </source>
</evidence>
<dbReference type="SUPFAM" id="SSF90112">
    <property type="entry name" value="Neurotransmitter-gated ion-channel transmembrane pore"/>
    <property type="match status" value="1"/>
</dbReference>
<feature type="transmembrane region" description="Helical" evidence="13">
    <location>
        <begin position="246"/>
        <end position="267"/>
    </location>
</feature>
<dbReference type="WBParaSite" id="maker-uti_cns_0008397-snap-gene-0.2-mRNA-1">
    <property type="protein sequence ID" value="maker-uti_cns_0008397-snap-gene-0.2-mRNA-1"/>
    <property type="gene ID" value="maker-uti_cns_0008397-snap-gene-0.2"/>
</dbReference>
<evidence type="ECO:0000256" key="7">
    <source>
        <dbReference type="ARBA" id="ARBA00023136"/>
    </source>
</evidence>
<sequence length="2344" mass="255683">CNVSVMIEVKTVYGLDESELLEWSGWVLVVWQDLRLAWNDSDGNVPQLKMTRGQIWIPDVGFWNAKEIEFMDLRNAKFSDTTVFANGTVSLYVHTVIRFPCQIDMYLFPFDTQTCKLEFGGISSDLHFFNFTMESRMSSAKVDSTFYSVGEWHLERLDQTSSKYNAAGQEFGYYSIEFHLRRKPLYYAVLILLPFEMLSLLACVMFFAQEQGDQASISIAIIMSMSLYILIASQSAPKSMNQIPPLGYFLMVQMLVLIFCTFAAVAVFERINSERKRRFGVIGCGIYLTLSAVNAAWYLWTAVVGGCLLGYATISCLLLRYPSVLHRRKRRTFAAAHISHRGGAGELAENTMEAFRAAVEQHGTHMLELDCQMTRDGCVVVAHDEQLDRLCGCEGRIDELDYDQLPPISARLGITFSPGAEMASGTDRRIPKLEEVLRARDLMESILRMLREHNRLDVTVWGNWSHRIVTHRLEPRVPRLFSLRRIGLVLLLFVTGLLPFPEFWRRVPCPLRCLLRGLFWVLDCLIMSPMLIGHLRLRGIPTFAWVANTEEQFVRAFRAGCEGVMTDYPCRLRAFIDSNPWRRRRQRMPLRATDSSRRKISSSSSRRWNTEGSNRKLIEKVAIDLSELLQLPTQLQCIRVCTLRLPKCKAAHFKDSVCSLAVDFSQLLLWSTSGGLGQCSSLTLAPVLLQLLAFFDFRESLEKAAGSASISSEGFDVTRDSSGLHFAGRMTSYLKLSIPGEHFYEYNGALTFNYAPLGRQFSATSQFMQTDADPAAFFLAVAASNVTGAFVFLDDRFYELNGSGFDQLTADSEIRLGYSSIGDDGCLSGTVVCFGIAQWKLSASAEQLGGLARLQHLSAECQHRNTKCHACGKLGHLKAVCLSSQKTCAGGAPSSQQSGLKFSGHKNRKSIRAVHPDESEEHRGGESDDSAEVTWISQLHINGRPLRMQVDTGACASLVSKQHWKQLGRPRLQNAEVQLRTWTGESIPVLGSANVEVQYGTQTCELPLIVTSLEKASPLMGRDWLRNIRLNWKEIFAISDPKKLHDRKARHADQLPDQVWARDYRRGAERWTEGRVTEQTGPLSYRVETRDGVIERRHADQLRPRTTPTPLAASRLSTETGDVTDRAGDEAGDAEFASSAPEVDSGQPARDVESPQMRRSARTRQEPDRLLYTKPGTPGSSPARRQLGQRRQRWSRAVLQGAGVLLLHRASPTIAASRWCPPPSCAAKLRLPTWLPTSRGARVPAALEEPEVAYHTDRKRLVLCECDKYYYMYYRDPAAPSALSCCKSTGRLHLLAKSSLPRPVRATHAAEFDAYLGRFEPRLPGCQWKLLLAGSSEHVGHTGSGDSIRAVTSLQLLPLTWYRPMTRGRLDAVPPPAADASEGSAGSTPDFEGHLKFHLAGVWAEEGAECEHLGIECRHLACCGSRAQLFYSPTGDVTRPLLQEPSTAAGASAQKLRILTSVQEYLWNWFVIPDIGNLAEAELDRWLHPVMQGSAFSGVEKDESGGACCSLTLVTRLGRSRGGLRPLRTGADEFGRVAGSRQCEQLLDWTAGSGGGGSRQRMAFVSHCAQLPLLMRRNFPLIDSIGPSSMSKQPQTQQPAVELHPDSRRQAATLRRWLSGQLDRLARFGGGGASPLPLLLLLRPSASPLDRSGQSHCQSAKRLSDSLEAAFEELRRQLKLLSAEASSSAGPPPSAWSYLELPAADTGDEAVLAMVAASVGSLRLVGSGNKASTVSRQTFSVCMLDVETVESALPDLAALGQAMLVAQLRGHCSGSGGEAARATRFVRGVLQLAEHAWQLARDSARLAEAQLVTDRPARMVDDRNKAGEHAGQSGRLDAPGPAHAAGHRHDAAPAPRGPETLLAACSLATWPSVNRSRTGYLHCGFVADGEEVEPDKSAGRAAPDPAEACFAWLVAALERGLTASESTQQRPFLGSGTLALPAGPATEVAAAAAATLASADKPLANLMKLTLRHGLLALVCRDRLHLVNLLCLWRLPSISEGSTPSELSAAVDAAVESVTASCPVAAVWTVPAEELAGVSLRLADGGSGFLVTMGFRSAPQTVCGVVTATPGVSWTGRQLEPRDQRWRSAGGEALRFLRLLEALRPSGSQSPGLLRFRGVGASVAEPNDASAGERRHPYELADGPALLRRALTPARRGSTDGPSSCLMADCLRAFLRAEQSLSSVRRQPASLVGSHLLRVELISSLSTVEAPAYAATGVSAAASGSSSLASNPECSCNANCCSGGVGSGLLCTGVATASVIGCCSGVCSLREVVRRRVELPVDCLSMGFSSIFFTRFKSQAIKAATPVRNATNEQTMITSNQVSSLKKTETALDSSKGAGSVEDS</sequence>
<dbReference type="Proteomes" id="UP000095280">
    <property type="component" value="Unplaced"/>
</dbReference>
<dbReference type="GO" id="GO:0008081">
    <property type="term" value="F:phosphoric diester hydrolase activity"/>
    <property type="evidence" value="ECO:0007669"/>
    <property type="project" value="InterPro"/>
</dbReference>
<comment type="caution">
    <text evidence="13">Lacks conserved residue(s) required for the propagation of feature annotation.</text>
</comment>
<evidence type="ECO:0000256" key="14">
    <source>
        <dbReference type="SAM" id="Coils"/>
    </source>
</evidence>
<dbReference type="CDD" id="cd19051">
    <property type="entry name" value="LGIC_TM_cation"/>
    <property type="match status" value="1"/>
</dbReference>
<comment type="catalytic activity">
    <reaction evidence="11">
        <text>1-O-(1Z-octadecenyl)-sn-glycero-3-phospho-N-hexadecanoyl-ethanolamine + H2O = 1-O-(1Z-octadecenyl)-sn-glycero-3-phosphate + N-hexadecanoylethanolamine + H(+)</text>
        <dbReference type="Rhea" id="RHEA:53184"/>
        <dbReference type="ChEBI" id="CHEBI:15377"/>
        <dbReference type="ChEBI" id="CHEBI:15378"/>
        <dbReference type="ChEBI" id="CHEBI:71464"/>
        <dbReference type="ChEBI" id="CHEBI:137009"/>
        <dbReference type="ChEBI" id="CHEBI:137017"/>
    </reaction>
    <physiologicalReaction direction="left-to-right" evidence="11">
        <dbReference type="Rhea" id="RHEA:53185"/>
    </physiologicalReaction>
</comment>
<dbReference type="GO" id="GO:0005789">
    <property type="term" value="C:endoplasmic reticulum membrane"/>
    <property type="evidence" value="ECO:0007669"/>
    <property type="project" value="TreeGrafter"/>
</dbReference>
<keyword evidence="6" id="KW-0443">Lipid metabolism</keyword>
<dbReference type="GO" id="GO:0005230">
    <property type="term" value="F:extracellular ligand-gated monoatomic ion channel activity"/>
    <property type="evidence" value="ECO:0007669"/>
    <property type="project" value="InterPro"/>
</dbReference>
<dbReference type="CDD" id="cd18989">
    <property type="entry name" value="LGIC_ECD_cation"/>
    <property type="match status" value="1"/>
</dbReference>
<dbReference type="InterPro" id="IPR030395">
    <property type="entry name" value="GP_PDE_dom"/>
</dbReference>
<dbReference type="InterPro" id="IPR038050">
    <property type="entry name" value="Neuro_actylchol_rec"/>
</dbReference>
<protein>
    <submittedName>
        <fullName evidence="20">GP-PDE domain-containing protein</fullName>
    </submittedName>
</protein>
<keyword evidence="5 13" id="KW-1133">Transmembrane helix</keyword>
<dbReference type="InterPro" id="IPR036719">
    <property type="entry name" value="Neuro-gated_channel_TM_sf"/>
</dbReference>
<feature type="domain" description="SAC" evidence="17">
    <location>
        <begin position="1420"/>
        <end position="1643"/>
    </location>
</feature>
<dbReference type="PRINTS" id="PR00252">
    <property type="entry name" value="NRIONCHANNEL"/>
</dbReference>
<dbReference type="GO" id="GO:0004190">
    <property type="term" value="F:aspartic-type endopeptidase activity"/>
    <property type="evidence" value="ECO:0007669"/>
    <property type="project" value="InterPro"/>
</dbReference>
<evidence type="ECO:0000256" key="8">
    <source>
        <dbReference type="ARBA" id="ARBA00036083"/>
    </source>
</evidence>
<evidence type="ECO:0000256" key="4">
    <source>
        <dbReference type="ARBA" id="ARBA00022801"/>
    </source>
</evidence>
<dbReference type="Gene3D" id="3.20.20.190">
    <property type="entry name" value="Phosphatidylinositol (PI) phosphodiesterase"/>
    <property type="match status" value="1"/>
</dbReference>
<feature type="transmembrane region" description="Helical" evidence="13">
    <location>
        <begin position="486"/>
        <end position="505"/>
    </location>
</feature>
<dbReference type="InterPro" id="IPR002013">
    <property type="entry name" value="SAC_dom"/>
</dbReference>
<dbReference type="GO" id="GO:0004622">
    <property type="term" value="F:phosphatidylcholine lysophospholipase activity"/>
    <property type="evidence" value="ECO:0007669"/>
    <property type="project" value="TreeGrafter"/>
</dbReference>
<dbReference type="Gene3D" id="2.70.170.10">
    <property type="entry name" value="Neurotransmitter-gated ion-channel ligand-binding domain"/>
    <property type="match status" value="1"/>
</dbReference>
<comment type="catalytic activity">
    <reaction evidence="8">
        <text>1-O-hexadecyl-sn-glycero-3-phosphocholine + H2O = 1-O-hexadecyl-sn-glycero-3-phosphate + choline + H(+)</text>
        <dbReference type="Rhea" id="RHEA:41143"/>
        <dbReference type="ChEBI" id="CHEBI:15354"/>
        <dbReference type="ChEBI" id="CHEBI:15377"/>
        <dbReference type="ChEBI" id="CHEBI:15378"/>
        <dbReference type="ChEBI" id="CHEBI:64496"/>
        <dbReference type="ChEBI" id="CHEBI:77580"/>
    </reaction>
    <physiologicalReaction direction="left-to-right" evidence="8">
        <dbReference type="Rhea" id="RHEA:41144"/>
    </physiologicalReaction>
</comment>
<dbReference type="GO" id="GO:0004888">
    <property type="term" value="F:transmembrane signaling receptor activity"/>
    <property type="evidence" value="ECO:0007669"/>
    <property type="project" value="InterPro"/>
</dbReference>
<evidence type="ECO:0000259" key="18">
    <source>
        <dbReference type="PROSITE" id="PS51704"/>
    </source>
</evidence>
<dbReference type="InterPro" id="IPR018000">
    <property type="entry name" value="Neurotransmitter_ion_chnl_CS"/>
</dbReference>